<comment type="caution">
    <text evidence="2">The sequence shown here is derived from an EMBL/GenBank/DDBJ whole genome shotgun (WGS) entry which is preliminary data.</text>
</comment>
<dbReference type="Pfam" id="PF13483">
    <property type="entry name" value="Lactamase_B_3"/>
    <property type="match status" value="1"/>
</dbReference>
<dbReference type="PANTHER" id="PTHR39189:SF1">
    <property type="entry name" value="UPF0173 METAL-DEPENDENT HYDROLASE YTKL"/>
    <property type="match status" value="1"/>
</dbReference>
<dbReference type="SUPFAM" id="SSF56281">
    <property type="entry name" value="Metallo-hydrolase/oxidoreductase"/>
    <property type="match status" value="1"/>
</dbReference>
<protein>
    <recommendedName>
        <fullName evidence="4">Zn-dependent hydrolase</fullName>
    </recommendedName>
</protein>
<dbReference type="InterPro" id="IPR036866">
    <property type="entry name" value="RibonucZ/Hydroxyglut_hydro"/>
</dbReference>
<evidence type="ECO:0000313" key="3">
    <source>
        <dbReference type="Proteomes" id="UP001296873"/>
    </source>
</evidence>
<evidence type="ECO:0000313" key="2">
    <source>
        <dbReference type="EMBL" id="MBK1667960.1"/>
    </source>
</evidence>
<dbReference type="Proteomes" id="UP001296873">
    <property type="component" value="Unassembled WGS sequence"/>
</dbReference>
<organism evidence="2 3">
    <name type="scientific">Rhodovibrio sodomensis</name>
    <dbReference type="NCBI Taxonomy" id="1088"/>
    <lineage>
        <taxon>Bacteria</taxon>
        <taxon>Pseudomonadati</taxon>
        <taxon>Pseudomonadota</taxon>
        <taxon>Alphaproteobacteria</taxon>
        <taxon>Rhodospirillales</taxon>
        <taxon>Rhodovibrionaceae</taxon>
        <taxon>Rhodovibrio</taxon>
    </lineage>
</organism>
<proteinExistence type="predicted"/>
<keyword evidence="3" id="KW-1185">Reference proteome</keyword>
<name>A0ABS1DC48_9PROT</name>
<dbReference type="RefSeq" id="WP_200340125.1">
    <property type="nucleotide sequence ID" value="NZ_NRRL01000014.1"/>
</dbReference>
<evidence type="ECO:0000256" key="1">
    <source>
        <dbReference type="SAM" id="SignalP"/>
    </source>
</evidence>
<keyword evidence="1" id="KW-0732">Signal</keyword>
<reference evidence="2 3" key="1">
    <citation type="journal article" date="2020" name="Microorganisms">
        <title>Osmotic Adaptation and Compatible Solute Biosynthesis of Phototrophic Bacteria as Revealed from Genome Analyses.</title>
        <authorList>
            <person name="Imhoff J.F."/>
            <person name="Rahn T."/>
            <person name="Kunzel S."/>
            <person name="Keller A."/>
            <person name="Neulinger S.C."/>
        </authorList>
    </citation>
    <scope>NUCLEOTIDE SEQUENCE [LARGE SCALE GENOMIC DNA]</scope>
    <source>
        <strain evidence="2 3">DSM 9895</strain>
    </source>
</reference>
<sequence length="286" mass="30461">MSVCAPAVVRRLFRAAGLALAVPLALALAPASAHASQCFAFVENAPAEPSPLRLAGWRPADAAQLAAARQVAIEFVGHATFQITTPGGVVVATDYTGRNGSAGVPDIVTMNRAHTTHYTNTPDPRIDHVLRGWNPSGDGPARHDLEVGDLRVRNVATDIRGWSSAAVDKHGNSIFIFEVADLCIGHLGHLHHPLSDADLALIGRLDVVMAPVDGSWTLDIPNMVATLKDLRASLVIPMHFFGAGSLERFLAGMSDAFQIRRAQQPVINVSLASLPREPTVLVPYGY</sequence>
<evidence type="ECO:0008006" key="4">
    <source>
        <dbReference type="Google" id="ProtNLM"/>
    </source>
</evidence>
<feature type="chain" id="PRO_5046781911" description="Zn-dependent hydrolase" evidence="1">
    <location>
        <begin position="36"/>
        <end position="286"/>
    </location>
</feature>
<dbReference type="Gene3D" id="3.60.15.10">
    <property type="entry name" value="Ribonuclease Z/Hydroxyacylglutathione hydrolase-like"/>
    <property type="match status" value="1"/>
</dbReference>
<dbReference type="EMBL" id="NRRL01000014">
    <property type="protein sequence ID" value="MBK1667960.1"/>
    <property type="molecule type" value="Genomic_DNA"/>
</dbReference>
<dbReference type="PANTHER" id="PTHR39189">
    <property type="entry name" value="UPF0173 METAL-DEPENDENT HYDROLASE YTKL"/>
    <property type="match status" value="1"/>
</dbReference>
<feature type="signal peptide" evidence="1">
    <location>
        <begin position="1"/>
        <end position="35"/>
    </location>
</feature>
<gene>
    <name evidence="2" type="ORF">CKO28_07915</name>
</gene>
<accession>A0ABS1DC48</accession>